<dbReference type="PANTHER" id="PTHR30273">
    <property type="entry name" value="PERIPLASMIC SIGNAL SENSOR AND SIGMA FACTOR ACTIVATOR FECR-RELATED"/>
    <property type="match status" value="1"/>
</dbReference>
<evidence type="ECO:0000256" key="1">
    <source>
        <dbReference type="SAM" id="Phobius"/>
    </source>
</evidence>
<feature type="domain" description="FecR protein" evidence="2">
    <location>
        <begin position="105"/>
        <end position="194"/>
    </location>
</feature>
<evidence type="ECO:0000259" key="2">
    <source>
        <dbReference type="Pfam" id="PF04773"/>
    </source>
</evidence>
<name>A0AAJ1C052_9HYPH</name>
<protein>
    <submittedName>
        <fullName evidence="4">FecR family protein</fullName>
    </submittedName>
</protein>
<keyword evidence="1" id="KW-1133">Transmembrane helix</keyword>
<dbReference type="Proteomes" id="UP001155380">
    <property type="component" value="Unassembled WGS sequence"/>
</dbReference>
<dbReference type="InterPro" id="IPR032623">
    <property type="entry name" value="FecR_N"/>
</dbReference>
<comment type="caution">
    <text evidence="4">The sequence shown here is derived from an EMBL/GenBank/DDBJ whole genome shotgun (WGS) entry which is preliminary data.</text>
</comment>
<keyword evidence="1" id="KW-0812">Transmembrane</keyword>
<evidence type="ECO:0000313" key="5">
    <source>
        <dbReference type="Proteomes" id="UP001155380"/>
    </source>
</evidence>
<dbReference type="Gene3D" id="3.55.50.30">
    <property type="match status" value="1"/>
</dbReference>
<dbReference type="RefSeq" id="WP_250915045.1">
    <property type="nucleotide sequence ID" value="NZ_JAMXLX010000009.1"/>
</dbReference>
<feature type="domain" description="FecR N-terminal" evidence="3">
    <location>
        <begin position="7"/>
        <end position="44"/>
    </location>
</feature>
<dbReference type="Pfam" id="PF04773">
    <property type="entry name" value="FecR"/>
    <property type="match status" value="1"/>
</dbReference>
<dbReference type="Pfam" id="PF16220">
    <property type="entry name" value="DUF4880"/>
    <property type="match status" value="1"/>
</dbReference>
<dbReference type="GO" id="GO:0016989">
    <property type="term" value="F:sigma factor antagonist activity"/>
    <property type="evidence" value="ECO:0007669"/>
    <property type="project" value="TreeGrafter"/>
</dbReference>
<organism evidence="4 5">
    <name type="scientific">Ciceribacter sichuanensis</name>
    <dbReference type="NCBI Taxonomy" id="2949647"/>
    <lineage>
        <taxon>Bacteria</taxon>
        <taxon>Pseudomonadati</taxon>
        <taxon>Pseudomonadota</taxon>
        <taxon>Alphaproteobacteria</taxon>
        <taxon>Hyphomicrobiales</taxon>
        <taxon>Rhizobiaceae</taxon>
        <taxon>Ciceribacter</taxon>
    </lineage>
</organism>
<dbReference type="PANTHER" id="PTHR30273:SF2">
    <property type="entry name" value="PROTEIN FECR"/>
    <property type="match status" value="1"/>
</dbReference>
<evidence type="ECO:0000313" key="4">
    <source>
        <dbReference type="EMBL" id="MCO5959409.1"/>
    </source>
</evidence>
<evidence type="ECO:0000259" key="3">
    <source>
        <dbReference type="Pfam" id="PF16220"/>
    </source>
</evidence>
<dbReference type="PIRSF" id="PIRSF018266">
    <property type="entry name" value="FecR"/>
    <property type="match status" value="1"/>
</dbReference>
<reference evidence="4" key="1">
    <citation type="submission" date="2022-06" db="EMBL/GenBank/DDBJ databases">
        <authorList>
            <person name="Sun Q."/>
        </authorList>
    </citation>
    <scope>NUCLEOTIDE SEQUENCE</scope>
    <source>
        <strain evidence="4">S101</strain>
    </source>
</reference>
<feature type="transmembrane region" description="Helical" evidence="1">
    <location>
        <begin position="78"/>
        <end position="101"/>
    </location>
</feature>
<proteinExistence type="predicted"/>
<dbReference type="Gene3D" id="2.60.120.1440">
    <property type="match status" value="1"/>
</dbReference>
<dbReference type="EMBL" id="JAMXLX010000009">
    <property type="protein sequence ID" value="MCO5959409.1"/>
    <property type="molecule type" value="Genomic_DNA"/>
</dbReference>
<gene>
    <name evidence="4" type="ORF">NBH21_21780</name>
</gene>
<dbReference type="AlphaFoldDB" id="A0AAJ1C052"/>
<dbReference type="InterPro" id="IPR006860">
    <property type="entry name" value="FecR"/>
</dbReference>
<dbReference type="InterPro" id="IPR012373">
    <property type="entry name" value="Ferrdict_sens_TM"/>
</dbReference>
<keyword evidence="1" id="KW-0472">Membrane</keyword>
<accession>A0AAJ1C052</accession>
<sequence length="310" mass="33581">MPEDIREQAVDWAIRLHDGDLSDAERQALDQWLDRCPDHARALDVARELMGDAGRALADDPDFTRRLVRSTRKSGRTIIALAFVAALAGGGFFLGGGPLMLQADVISASNEMPVVRLPDGSRVHLNGKSAIAEHFTATDRRIVLLEGEVFFEVEKDATRPFIVEAGAGRIEVTGTAFNVNLLDGGTEVVVTDHTVAVAGKASGRPTRIEAGQKLFYDRSGVVGSVEAVPSGLEVPWRSGRLIFENRPLATVVEEIFRHIPGKVVVARRSVAEKRISGSFDISNPQEALASFGEIFGVRIVKAGNLMTLIY</sequence>